<dbReference type="KEGG" id="egd:GS424_014415"/>
<name>A0A6L7INX2_9ACTN</name>
<dbReference type="InterPro" id="IPR029039">
    <property type="entry name" value="Flavoprotein-like_sf"/>
</dbReference>
<evidence type="ECO:0000313" key="1">
    <source>
        <dbReference type="EMBL" id="QOS67684.1"/>
    </source>
</evidence>
<dbReference type="Gene3D" id="3.40.50.360">
    <property type="match status" value="1"/>
</dbReference>
<evidence type="ECO:0000313" key="2">
    <source>
        <dbReference type="Proteomes" id="UP000478463"/>
    </source>
</evidence>
<accession>A0A6L7INX2</accession>
<dbReference type="SUPFAM" id="SSF52218">
    <property type="entry name" value="Flavoproteins"/>
    <property type="match status" value="1"/>
</dbReference>
<gene>
    <name evidence="1" type="ORF">GS424_014415</name>
</gene>
<dbReference type="EMBL" id="CP063310">
    <property type="protein sequence ID" value="QOS67684.1"/>
    <property type="molecule type" value="Genomic_DNA"/>
</dbReference>
<reference evidence="1 2" key="1">
    <citation type="submission" date="2020-10" db="EMBL/GenBank/DDBJ databases">
        <title>Eggerthella sp. nov., isolated from human feces.</title>
        <authorList>
            <person name="Yajun G."/>
        </authorList>
    </citation>
    <scope>NUCLEOTIDE SEQUENCE [LARGE SCALE GENOMIC DNA]</scope>
    <source>
        <strain evidence="1 2">HF-1101</strain>
    </source>
</reference>
<proteinExistence type="predicted"/>
<organism evidence="1 2">
    <name type="scientific">Eggerthella guodeyinii</name>
    <dbReference type="NCBI Taxonomy" id="2690837"/>
    <lineage>
        <taxon>Bacteria</taxon>
        <taxon>Bacillati</taxon>
        <taxon>Actinomycetota</taxon>
        <taxon>Coriobacteriia</taxon>
        <taxon>Eggerthellales</taxon>
        <taxon>Eggerthellaceae</taxon>
        <taxon>Eggerthella</taxon>
    </lineage>
</organism>
<dbReference type="AlphaFoldDB" id="A0A6L7INX2"/>
<dbReference type="Proteomes" id="UP000478463">
    <property type="component" value="Chromosome"/>
</dbReference>
<dbReference type="RefSeq" id="WP_160941177.1">
    <property type="nucleotide sequence ID" value="NZ_CP063310.1"/>
</dbReference>
<protein>
    <submittedName>
        <fullName evidence="1">Flavodoxin family protein</fullName>
    </submittedName>
</protein>
<sequence>MSGRLIVYDAGERDAGEFARGFGADDALFSATPPVKTCVGCFGCWVKTPARCVIADRAVDIPALFARSDEVVVVSPLAWGGYSRNVKAVLDRSIGYLLPFFRTVDGEMHHRMRHDHAFAFAVHFYGEAAPTVRENARRLVEANAVNLGARSVDVRFHEGIAAAKEAVL</sequence>